<feature type="compositionally biased region" description="Low complexity" evidence="3">
    <location>
        <begin position="193"/>
        <end position="231"/>
    </location>
</feature>
<sequence length="385" mass="43742">MGRTCKAKNNGDNKPSAMVELKLPVKLSPDHPGRSTNQLKFLFRGVMTDIFKSKVSKPFKGPADPELQLSSHFYVLCGYTTFFQYPINLLIIRERLKNNYYWSSVDCIKDLQRMIGNFLFYNKKDSQVVAKANEFEAYLLSKLINMPTEEVEGLDWKRPTGATKVAVKMTPMENKAATQDIMPSSRPKRNIKRVVPYSPPTTVVSRPIKVEPESSSSSSCSSSSGSESGDCSDSHEKLAKPRRRFKRPKLEVKTKAKTIRKPERKLVKKTPKSRKEEEKEIDKKIRQLKINDLLTVMGIVGTADEIDLGKLEPKMYDEVKRFVTSKHANCKFADSSSCPSSPDICDRQSYGFRATTIVPPKLESSDPEPERRFYDSEDELLLSTY</sequence>
<evidence type="ECO:0000259" key="4">
    <source>
        <dbReference type="PROSITE" id="PS50014"/>
    </source>
</evidence>
<gene>
    <name evidence="5" type="ORF">Ocin01_07406</name>
</gene>
<evidence type="ECO:0000313" key="5">
    <source>
        <dbReference type="EMBL" id="ODM99271.1"/>
    </source>
</evidence>
<dbReference type="SMART" id="SM00297">
    <property type="entry name" value="BROMO"/>
    <property type="match status" value="1"/>
</dbReference>
<dbReference type="AlphaFoldDB" id="A0A1D2N226"/>
<feature type="region of interest" description="Disordered" evidence="3">
    <location>
        <begin position="174"/>
        <end position="280"/>
    </location>
</feature>
<dbReference type="OMA" id="SKHANCK"/>
<dbReference type="PROSITE" id="PS50014">
    <property type="entry name" value="BROMODOMAIN_2"/>
    <property type="match status" value="1"/>
</dbReference>
<dbReference type="EMBL" id="LJIJ01000289">
    <property type="protein sequence ID" value="ODM99271.1"/>
    <property type="molecule type" value="Genomic_DNA"/>
</dbReference>
<keyword evidence="1 2" id="KW-0103">Bromodomain</keyword>
<dbReference type="OrthoDB" id="21449at2759"/>
<dbReference type="PANTHER" id="PTHR22880:SF225">
    <property type="entry name" value="BROMODOMAIN-CONTAINING PROTEIN BET-1-RELATED"/>
    <property type="match status" value="1"/>
</dbReference>
<name>A0A1D2N226_ORCCI</name>
<dbReference type="PRINTS" id="PR00503">
    <property type="entry name" value="BROMODOMAIN"/>
</dbReference>
<dbReference type="STRING" id="48709.A0A1D2N226"/>
<dbReference type="InterPro" id="IPR036427">
    <property type="entry name" value="Bromodomain-like_sf"/>
</dbReference>
<proteinExistence type="predicted"/>
<reference evidence="5 6" key="1">
    <citation type="journal article" date="2016" name="Genome Biol. Evol.">
        <title>Gene Family Evolution Reflects Adaptation to Soil Environmental Stressors in the Genome of the Collembolan Orchesella cincta.</title>
        <authorList>
            <person name="Faddeeva-Vakhrusheva A."/>
            <person name="Derks M.F."/>
            <person name="Anvar S.Y."/>
            <person name="Agamennone V."/>
            <person name="Suring W."/>
            <person name="Smit S."/>
            <person name="van Straalen N.M."/>
            <person name="Roelofs D."/>
        </authorList>
    </citation>
    <scope>NUCLEOTIDE SEQUENCE [LARGE SCALE GENOMIC DNA]</scope>
    <source>
        <tissue evidence="5">Mixed pool</tissue>
    </source>
</reference>
<evidence type="ECO:0000256" key="2">
    <source>
        <dbReference type="PROSITE-ProRule" id="PRU00035"/>
    </source>
</evidence>
<feature type="domain" description="Bromo" evidence="4">
    <location>
        <begin position="51"/>
        <end position="129"/>
    </location>
</feature>
<dbReference type="PANTHER" id="PTHR22880">
    <property type="entry name" value="FALZ-RELATED BROMODOMAIN-CONTAINING PROTEINS"/>
    <property type="match status" value="1"/>
</dbReference>
<dbReference type="GO" id="GO:0006338">
    <property type="term" value="P:chromatin remodeling"/>
    <property type="evidence" value="ECO:0007669"/>
    <property type="project" value="TreeGrafter"/>
</dbReference>
<dbReference type="InterPro" id="IPR001487">
    <property type="entry name" value="Bromodomain"/>
</dbReference>
<organism evidence="5 6">
    <name type="scientific">Orchesella cincta</name>
    <name type="common">Springtail</name>
    <name type="synonym">Podura cincta</name>
    <dbReference type="NCBI Taxonomy" id="48709"/>
    <lineage>
        <taxon>Eukaryota</taxon>
        <taxon>Metazoa</taxon>
        <taxon>Ecdysozoa</taxon>
        <taxon>Arthropoda</taxon>
        <taxon>Hexapoda</taxon>
        <taxon>Collembola</taxon>
        <taxon>Entomobryomorpha</taxon>
        <taxon>Entomobryoidea</taxon>
        <taxon>Orchesellidae</taxon>
        <taxon>Orchesellinae</taxon>
        <taxon>Orchesella</taxon>
    </lineage>
</organism>
<comment type="caution">
    <text evidence="5">The sequence shown here is derived from an EMBL/GenBank/DDBJ whole genome shotgun (WGS) entry which is preliminary data.</text>
</comment>
<dbReference type="GO" id="GO:0006355">
    <property type="term" value="P:regulation of DNA-templated transcription"/>
    <property type="evidence" value="ECO:0007669"/>
    <property type="project" value="TreeGrafter"/>
</dbReference>
<evidence type="ECO:0000256" key="3">
    <source>
        <dbReference type="SAM" id="MobiDB-lite"/>
    </source>
</evidence>
<feature type="compositionally biased region" description="Basic and acidic residues" evidence="3">
    <location>
        <begin position="248"/>
        <end position="265"/>
    </location>
</feature>
<protein>
    <submittedName>
        <fullName evidence="5">Bromodomain-containing protein 4</fullName>
    </submittedName>
</protein>
<dbReference type="GO" id="GO:0000785">
    <property type="term" value="C:chromatin"/>
    <property type="evidence" value="ECO:0007669"/>
    <property type="project" value="TreeGrafter"/>
</dbReference>
<keyword evidence="6" id="KW-1185">Reference proteome</keyword>
<dbReference type="InterPro" id="IPR050935">
    <property type="entry name" value="Bromo_chromatin_reader"/>
</dbReference>
<dbReference type="GO" id="GO:0005634">
    <property type="term" value="C:nucleus"/>
    <property type="evidence" value="ECO:0007669"/>
    <property type="project" value="TreeGrafter"/>
</dbReference>
<accession>A0A1D2N226</accession>
<dbReference type="Gene3D" id="1.20.920.10">
    <property type="entry name" value="Bromodomain-like"/>
    <property type="match status" value="1"/>
</dbReference>
<evidence type="ECO:0000256" key="1">
    <source>
        <dbReference type="ARBA" id="ARBA00023117"/>
    </source>
</evidence>
<dbReference type="Proteomes" id="UP000094527">
    <property type="component" value="Unassembled WGS sequence"/>
</dbReference>
<dbReference type="Pfam" id="PF00439">
    <property type="entry name" value="Bromodomain"/>
    <property type="match status" value="1"/>
</dbReference>
<evidence type="ECO:0000313" key="6">
    <source>
        <dbReference type="Proteomes" id="UP000094527"/>
    </source>
</evidence>
<dbReference type="SUPFAM" id="SSF47370">
    <property type="entry name" value="Bromodomain"/>
    <property type="match status" value="1"/>
</dbReference>